<evidence type="ECO:0000313" key="3">
    <source>
        <dbReference type="Proteomes" id="UP001205910"/>
    </source>
</evidence>
<evidence type="ECO:0000256" key="1">
    <source>
        <dbReference type="SAM" id="MobiDB-lite"/>
    </source>
</evidence>
<gene>
    <name evidence="2" type="ORF">CULCOIPH005_04960</name>
</gene>
<evidence type="ECO:0000313" key="2">
    <source>
        <dbReference type="EMBL" id="GJJ42307.1"/>
    </source>
</evidence>
<dbReference type="AlphaFoldDB" id="A0ABD0BEQ8"/>
<name>A0ABD0BEQ8_CORUL</name>
<protein>
    <submittedName>
        <fullName evidence="2">Uncharacterized protein</fullName>
    </submittedName>
</protein>
<reference evidence="2 3" key="1">
    <citation type="submission" date="2021-11" db="EMBL/GenBank/DDBJ databases">
        <title>Whole genome sequences of diphtheriae toxin producing Corynebacterium ulcerans isolates from cats in Osaka, Japan.</title>
        <authorList>
            <person name="Umeda K."/>
            <person name="Hirai Y."/>
        </authorList>
    </citation>
    <scope>NUCLEOTIDE SEQUENCE [LARGE SCALE GENOMIC DNA]</scope>
    <source>
        <strain evidence="2 3">12109B-1</strain>
    </source>
</reference>
<comment type="caution">
    <text evidence="2">The sequence shown here is derived from an EMBL/GenBank/DDBJ whole genome shotgun (WGS) entry which is preliminary data.</text>
</comment>
<dbReference type="Proteomes" id="UP001205910">
    <property type="component" value="Unassembled WGS sequence"/>
</dbReference>
<dbReference type="EMBL" id="BQFK01000001">
    <property type="protein sequence ID" value="GJJ42307.1"/>
    <property type="molecule type" value="Genomic_DNA"/>
</dbReference>
<sequence length="72" mass="8072">MHNIGPKGSQQLPNPYGDPDGQGIDQRHHHGRHAMDGRAAVRTYFFLTIPCTRRDHHGLMSASLSVFQDAQH</sequence>
<organism evidence="2 3">
    <name type="scientific">Corynebacterium ulcerans</name>
    <dbReference type="NCBI Taxonomy" id="65058"/>
    <lineage>
        <taxon>Bacteria</taxon>
        <taxon>Bacillati</taxon>
        <taxon>Actinomycetota</taxon>
        <taxon>Actinomycetes</taxon>
        <taxon>Mycobacteriales</taxon>
        <taxon>Corynebacteriaceae</taxon>
        <taxon>Corynebacterium</taxon>
    </lineage>
</organism>
<accession>A0ABD0BEQ8</accession>
<proteinExistence type="predicted"/>
<feature type="region of interest" description="Disordered" evidence="1">
    <location>
        <begin position="1"/>
        <end position="35"/>
    </location>
</feature>